<evidence type="ECO:0000313" key="3">
    <source>
        <dbReference type="Proteomes" id="UP000565579"/>
    </source>
</evidence>
<proteinExistence type="predicted"/>
<evidence type="ECO:0000256" key="1">
    <source>
        <dbReference type="SAM" id="Phobius"/>
    </source>
</evidence>
<keyword evidence="1" id="KW-0472">Membrane</keyword>
<keyword evidence="1" id="KW-1133">Transmembrane helix</keyword>
<dbReference type="AlphaFoldDB" id="A0A7X0TYP7"/>
<sequence>MCVVPLGLVTSFAGWAAMAAVMVVLGVVAAIDHRLATRGLT</sequence>
<organism evidence="2 3">
    <name type="scientific">Nonomuraea rubra</name>
    <dbReference type="NCBI Taxonomy" id="46180"/>
    <lineage>
        <taxon>Bacteria</taxon>
        <taxon>Bacillati</taxon>
        <taxon>Actinomycetota</taxon>
        <taxon>Actinomycetes</taxon>
        <taxon>Streptosporangiales</taxon>
        <taxon>Streptosporangiaceae</taxon>
        <taxon>Nonomuraea</taxon>
    </lineage>
</organism>
<protein>
    <submittedName>
        <fullName evidence="2">Uncharacterized protein</fullName>
    </submittedName>
</protein>
<reference evidence="2 3" key="1">
    <citation type="submission" date="2020-08" db="EMBL/GenBank/DDBJ databases">
        <title>Sequencing the genomes of 1000 actinobacteria strains.</title>
        <authorList>
            <person name="Klenk H.-P."/>
        </authorList>
    </citation>
    <scope>NUCLEOTIDE SEQUENCE [LARGE SCALE GENOMIC DNA]</scope>
    <source>
        <strain evidence="2 3">DSM 43768</strain>
    </source>
</reference>
<name>A0A7X0TYP7_9ACTN</name>
<accession>A0A7X0TYP7</accession>
<dbReference type="RefSeq" id="WP_281402461.1">
    <property type="nucleotide sequence ID" value="NZ_JACHMI010000001.1"/>
</dbReference>
<gene>
    <name evidence="2" type="ORF">HD593_003270</name>
</gene>
<dbReference type="EMBL" id="JACHMI010000001">
    <property type="protein sequence ID" value="MBB6548475.1"/>
    <property type="molecule type" value="Genomic_DNA"/>
</dbReference>
<keyword evidence="3" id="KW-1185">Reference proteome</keyword>
<evidence type="ECO:0000313" key="2">
    <source>
        <dbReference type="EMBL" id="MBB6548475.1"/>
    </source>
</evidence>
<dbReference type="Proteomes" id="UP000565579">
    <property type="component" value="Unassembled WGS sequence"/>
</dbReference>
<keyword evidence="1" id="KW-0812">Transmembrane</keyword>
<comment type="caution">
    <text evidence="2">The sequence shown here is derived from an EMBL/GenBank/DDBJ whole genome shotgun (WGS) entry which is preliminary data.</text>
</comment>
<feature type="transmembrane region" description="Helical" evidence="1">
    <location>
        <begin position="12"/>
        <end position="31"/>
    </location>
</feature>